<dbReference type="GO" id="GO:0005829">
    <property type="term" value="C:cytosol"/>
    <property type="evidence" value="ECO:0007669"/>
    <property type="project" value="TreeGrafter"/>
</dbReference>
<keyword evidence="15" id="KW-1185">Reference proteome</keyword>
<dbReference type="GO" id="GO:0016787">
    <property type="term" value="F:hydrolase activity"/>
    <property type="evidence" value="ECO:0007669"/>
    <property type="project" value="UniProtKB-KW"/>
</dbReference>
<proteinExistence type="inferred from homology"/>
<feature type="domain" description="Helicase C-terminal" evidence="12">
    <location>
        <begin position="325"/>
        <end position="508"/>
    </location>
</feature>
<feature type="compositionally biased region" description="Basic residues" evidence="10">
    <location>
        <begin position="1"/>
        <end position="12"/>
    </location>
</feature>
<dbReference type="PROSITE" id="PS51195">
    <property type="entry name" value="Q_MOTIF"/>
    <property type="match status" value="1"/>
</dbReference>
<feature type="domain" description="DEAD-box RNA helicase Q" evidence="13">
    <location>
        <begin position="95"/>
        <end position="123"/>
    </location>
</feature>
<evidence type="ECO:0000256" key="4">
    <source>
        <dbReference type="ARBA" id="ARBA00022806"/>
    </source>
</evidence>
<comment type="similarity">
    <text evidence="7">Belongs to the DEAD box helicase family. DDX56/DBP9 subfamily.</text>
</comment>
<evidence type="ECO:0000256" key="2">
    <source>
        <dbReference type="ARBA" id="ARBA00022741"/>
    </source>
</evidence>
<dbReference type="InterPro" id="IPR001650">
    <property type="entry name" value="Helicase_C-like"/>
</dbReference>
<reference evidence="14" key="1">
    <citation type="journal article" date="2021" name="bioRxiv">
        <title>Whole Genome Assembly and Annotation of Northern Wild Rice, Zizania palustris L., Supports a Whole Genome Duplication in the Zizania Genus.</title>
        <authorList>
            <person name="Haas M."/>
            <person name="Kono T."/>
            <person name="Macchietto M."/>
            <person name="Millas R."/>
            <person name="McGilp L."/>
            <person name="Shao M."/>
            <person name="Duquette J."/>
            <person name="Hirsch C.N."/>
            <person name="Kimball J."/>
        </authorList>
    </citation>
    <scope>NUCLEOTIDE SEQUENCE</scope>
    <source>
        <tissue evidence="14">Fresh leaf tissue</tissue>
    </source>
</reference>
<evidence type="ECO:0000256" key="1">
    <source>
        <dbReference type="ARBA" id="ARBA00012552"/>
    </source>
</evidence>
<feature type="compositionally biased region" description="Basic and acidic residues" evidence="10">
    <location>
        <begin position="13"/>
        <end position="25"/>
    </location>
</feature>
<evidence type="ECO:0000259" key="13">
    <source>
        <dbReference type="PROSITE" id="PS51195"/>
    </source>
</evidence>
<evidence type="ECO:0000313" key="14">
    <source>
        <dbReference type="EMBL" id="KAG8098031.1"/>
    </source>
</evidence>
<dbReference type="SMART" id="SM00487">
    <property type="entry name" value="DEXDc"/>
    <property type="match status" value="1"/>
</dbReference>
<dbReference type="AlphaFoldDB" id="A0A8J5WYB3"/>
<keyword evidence="6" id="KW-0694">RNA-binding</keyword>
<evidence type="ECO:0000259" key="12">
    <source>
        <dbReference type="PROSITE" id="PS51194"/>
    </source>
</evidence>
<evidence type="ECO:0000256" key="6">
    <source>
        <dbReference type="ARBA" id="ARBA00022884"/>
    </source>
</evidence>
<dbReference type="EC" id="3.6.4.13" evidence="1"/>
<dbReference type="GO" id="GO:0003723">
    <property type="term" value="F:RNA binding"/>
    <property type="evidence" value="ECO:0007669"/>
    <property type="project" value="UniProtKB-KW"/>
</dbReference>
<dbReference type="PROSITE" id="PS51192">
    <property type="entry name" value="HELICASE_ATP_BIND_1"/>
    <property type="match status" value="1"/>
</dbReference>
<protein>
    <recommendedName>
        <fullName evidence="1">RNA helicase</fullName>
        <ecNumber evidence="1">3.6.4.13</ecNumber>
    </recommendedName>
</protein>
<feature type="compositionally biased region" description="Acidic residues" evidence="10">
    <location>
        <begin position="69"/>
        <end position="93"/>
    </location>
</feature>
<evidence type="ECO:0000256" key="5">
    <source>
        <dbReference type="ARBA" id="ARBA00022840"/>
    </source>
</evidence>
<organism evidence="14 15">
    <name type="scientific">Zizania palustris</name>
    <name type="common">Northern wild rice</name>
    <dbReference type="NCBI Taxonomy" id="103762"/>
    <lineage>
        <taxon>Eukaryota</taxon>
        <taxon>Viridiplantae</taxon>
        <taxon>Streptophyta</taxon>
        <taxon>Embryophyta</taxon>
        <taxon>Tracheophyta</taxon>
        <taxon>Spermatophyta</taxon>
        <taxon>Magnoliopsida</taxon>
        <taxon>Liliopsida</taxon>
        <taxon>Poales</taxon>
        <taxon>Poaceae</taxon>
        <taxon>BOP clade</taxon>
        <taxon>Oryzoideae</taxon>
        <taxon>Oryzeae</taxon>
        <taxon>Zizaniinae</taxon>
        <taxon>Zizania</taxon>
    </lineage>
</organism>
<sequence>MAKQRGSRKHRKATEQEEEDHHEPTVAEEEEAEAKEDEQLEAAAARDAEGGAAAEDEVQLESGAMGGEDKEEEEEAPEAATGGDEECKEEEEKEVSFDELGLDEQLKRALRKKGLIKATPIQREAIPLILEGKDVVAKAKTGSGKTLAYLLPMLHELLKLSSEGRIRKSAPNAFILVPTRELCQQVYNEASSLLEFCTSKLKVVQVNASMSDKDITVALSGPPNILVTTPACVASCISKGIIRGPSIKESLSMMILDEADLLLSYRCEDDLKALVPHIPRSCQSILMSATSSSDIEKLTKLLLHNPFVLTLTEVGHAKDEVIPRNVQQFLISCDAKDKILYILALLKLELIQKKVLIFVNSIDSAFKLRLFLEKFGIRSSVLNAELPQNSRLHIIQAFNARLFDYLIATDDNKSKRQNKPIRGTKKILGGIDFKNVFTVVNYDMPPDTTGYVHRIGRTGRANKTGASISLVSPEENGIFQEIENMLKDVEKKDTSCISPFPLLTKNAVESLRYRAQDVARSVTTRDIKEARRQDIKNEILNSDKLKAHFEENPRDLDLLKHDKLLSNKEIPAHLRDVPEYLIDPTTKKQATQSNFQGLPWVLIIHAGGKEWDSREDLAKVVIPLRLSLLRGEHGGEGGRKETESRIGERGRRWKANPFCQFAVKLAQFCRFLLTLPIIPRPDATGIDTG</sequence>
<evidence type="ECO:0000256" key="8">
    <source>
        <dbReference type="ARBA" id="ARBA00047984"/>
    </source>
</evidence>
<dbReference type="PROSITE" id="PS51194">
    <property type="entry name" value="HELICASE_CTER"/>
    <property type="match status" value="1"/>
</dbReference>
<keyword evidence="4" id="KW-0347">Helicase</keyword>
<dbReference type="InterPro" id="IPR014001">
    <property type="entry name" value="Helicase_ATP-bd"/>
</dbReference>
<accession>A0A8J5WYB3</accession>
<dbReference type="InterPro" id="IPR011545">
    <property type="entry name" value="DEAD/DEAH_box_helicase_dom"/>
</dbReference>
<gene>
    <name evidence="14" type="ORF">GUJ93_ZPchr0013g35947</name>
</gene>
<dbReference type="PANTHER" id="PTHR47959">
    <property type="entry name" value="ATP-DEPENDENT RNA HELICASE RHLE-RELATED"/>
    <property type="match status" value="1"/>
</dbReference>
<comment type="caution">
    <text evidence="14">The sequence shown here is derived from an EMBL/GenBank/DDBJ whole genome shotgun (WGS) entry which is preliminary data.</text>
</comment>
<dbReference type="InterPro" id="IPR014014">
    <property type="entry name" value="RNA_helicase_DEAD_Q_motif"/>
</dbReference>
<evidence type="ECO:0000256" key="10">
    <source>
        <dbReference type="SAM" id="MobiDB-lite"/>
    </source>
</evidence>
<dbReference type="Proteomes" id="UP000729402">
    <property type="component" value="Unassembled WGS sequence"/>
</dbReference>
<evidence type="ECO:0000256" key="9">
    <source>
        <dbReference type="PROSITE-ProRule" id="PRU00552"/>
    </source>
</evidence>
<dbReference type="InterPro" id="IPR050079">
    <property type="entry name" value="DEAD_box_RNA_helicase"/>
</dbReference>
<keyword evidence="5" id="KW-0067">ATP-binding</keyword>
<dbReference type="GO" id="GO:0005524">
    <property type="term" value="F:ATP binding"/>
    <property type="evidence" value="ECO:0007669"/>
    <property type="project" value="UniProtKB-KW"/>
</dbReference>
<reference evidence="14" key="2">
    <citation type="submission" date="2021-02" db="EMBL/GenBank/DDBJ databases">
        <authorList>
            <person name="Kimball J.A."/>
            <person name="Haas M.W."/>
            <person name="Macchietto M."/>
            <person name="Kono T."/>
            <person name="Duquette J."/>
            <person name="Shao M."/>
        </authorList>
    </citation>
    <scope>NUCLEOTIDE SEQUENCE</scope>
    <source>
        <tissue evidence="14">Fresh leaf tissue</tissue>
    </source>
</reference>
<dbReference type="Pfam" id="PF00271">
    <property type="entry name" value="Helicase_C"/>
    <property type="match status" value="1"/>
</dbReference>
<dbReference type="PANTHER" id="PTHR47959:SF21">
    <property type="entry name" value="DEAD-BOX HELICASE 56"/>
    <property type="match status" value="1"/>
</dbReference>
<dbReference type="CDD" id="cd17961">
    <property type="entry name" value="DEADc_DDX56"/>
    <property type="match status" value="1"/>
</dbReference>
<dbReference type="EMBL" id="JAAALK010000079">
    <property type="protein sequence ID" value="KAG8098031.1"/>
    <property type="molecule type" value="Genomic_DNA"/>
</dbReference>
<keyword evidence="3" id="KW-0378">Hydrolase</keyword>
<feature type="compositionally biased region" description="Acidic residues" evidence="10">
    <location>
        <begin position="26"/>
        <end position="40"/>
    </location>
</feature>
<evidence type="ECO:0000313" key="15">
    <source>
        <dbReference type="Proteomes" id="UP000729402"/>
    </source>
</evidence>
<comment type="catalytic activity">
    <reaction evidence="8">
        <text>ATP + H2O = ADP + phosphate + H(+)</text>
        <dbReference type="Rhea" id="RHEA:13065"/>
        <dbReference type="ChEBI" id="CHEBI:15377"/>
        <dbReference type="ChEBI" id="CHEBI:15378"/>
        <dbReference type="ChEBI" id="CHEBI:30616"/>
        <dbReference type="ChEBI" id="CHEBI:43474"/>
        <dbReference type="ChEBI" id="CHEBI:456216"/>
        <dbReference type="EC" id="3.6.4.13"/>
    </reaction>
</comment>
<name>A0A8J5WYB3_ZIZPA</name>
<dbReference type="GO" id="GO:0003724">
    <property type="term" value="F:RNA helicase activity"/>
    <property type="evidence" value="ECO:0007669"/>
    <property type="project" value="UniProtKB-EC"/>
</dbReference>
<dbReference type="Pfam" id="PF00270">
    <property type="entry name" value="DEAD"/>
    <property type="match status" value="1"/>
</dbReference>
<dbReference type="OrthoDB" id="1191041at2759"/>
<feature type="domain" description="Helicase ATP-binding" evidence="11">
    <location>
        <begin position="126"/>
        <end position="309"/>
    </location>
</feature>
<evidence type="ECO:0000256" key="3">
    <source>
        <dbReference type="ARBA" id="ARBA00022801"/>
    </source>
</evidence>
<dbReference type="CDD" id="cd18787">
    <property type="entry name" value="SF2_C_DEAD"/>
    <property type="match status" value="1"/>
</dbReference>
<evidence type="ECO:0000259" key="11">
    <source>
        <dbReference type="PROSITE" id="PS51192"/>
    </source>
</evidence>
<feature type="region of interest" description="Disordered" evidence="10">
    <location>
        <begin position="1"/>
        <end position="99"/>
    </location>
</feature>
<dbReference type="SMART" id="SM00490">
    <property type="entry name" value="HELICc"/>
    <property type="match status" value="1"/>
</dbReference>
<keyword evidence="2" id="KW-0547">Nucleotide-binding</keyword>
<feature type="short sequence motif" description="Q motif" evidence="9">
    <location>
        <begin position="95"/>
        <end position="123"/>
    </location>
</feature>
<evidence type="ECO:0000256" key="7">
    <source>
        <dbReference type="ARBA" id="ARBA00038041"/>
    </source>
</evidence>